<evidence type="ECO:0000313" key="2">
    <source>
        <dbReference type="EMBL" id="TDD63372.1"/>
    </source>
</evidence>
<evidence type="ECO:0000259" key="1">
    <source>
        <dbReference type="Pfam" id="PF14200"/>
    </source>
</evidence>
<comment type="caution">
    <text evidence="2">The sequence shown here is derived from an EMBL/GenBank/DDBJ whole genome shotgun (WGS) entry which is preliminary data.</text>
</comment>
<dbReference type="InterPro" id="IPR000772">
    <property type="entry name" value="Ricin_B_lectin"/>
</dbReference>
<dbReference type="Proteomes" id="UP000294513">
    <property type="component" value="Unassembled WGS sequence"/>
</dbReference>
<gene>
    <name evidence="2" type="ORF">E1298_43835</name>
</gene>
<dbReference type="Pfam" id="PF14200">
    <property type="entry name" value="RicinB_lectin_2"/>
    <property type="match status" value="1"/>
</dbReference>
<dbReference type="OrthoDB" id="4298856at2"/>
<dbReference type="Gene3D" id="2.80.10.50">
    <property type="match status" value="1"/>
</dbReference>
<sequence>MQGEHWYWRRIRPTEQACAARIGTRTADLRQESTAGLQGEDGRTGPWTEGVEMVRSGVATLVKAGLTGGLLTVAGFAFLAPAAHADGWVTWKNARTGGYMDNYQGRTGNGNPIIHWPGNRGNNQKWWSATHSDGSKAYINAGSNKALDGDARYCFAPMVQWDWHAQANQRWWRHTVQGGYMLQRAQGCSGYRPLVISVTDTSRGSQLYTQEQRTINNSAEPQQRWK</sequence>
<dbReference type="AlphaFoldDB" id="A0A4R5A1I9"/>
<dbReference type="SUPFAM" id="SSF50370">
    <property type="entry name" value="Ricin B-like lectins"/>
    <property type="match status" value="1"/>
</dbReference>
<organism evidence="2 3">
    <name type="scientific">Actinomadura rubrisoli</name>
    <dbReference type="NCBI Taxonomy" id="2530368"/>
    <lineage>
        <taxon>Bacteria</taxon>
        <taxon>Bacillati</taxon>
        <taxon>Actinomycetota</taxon>
        <taxon>Actinomycetes</taxon>
        <taxon>Streptosporangiales</taxon>
        <taxon>Thermomonosporaceae</taxon>
        <taxon>Actinomadura</taxon>
    </lineage>
</organism>
<feature type="domain" description="Ricin B lectin" evidence="1">
    <location>
        <begin position="85"/>
        <end position="148"/>
    </location>
</feature>
<name>A0A4R5A1I9_9ACTN</name>
<accession>A0A4R5A1I9</accession>
<dbReference type="CDD" id="cd00161">
    <property type="entry name" value="beta-trefoil_Ricin-like"/>
    <property type="match status" value="1"/>
</dbReference>
<keyword evidence="3" id="KW-1185">Reference proteome</keyword>
<protein>
    <recommendedName>
        <fullName evidence="1">Ricin B lectin domain-containing protein</fullName>
    </recommendedName>
</protein>
<dbReference type="InterPro" id="IPR035992">
    <property type="entry name" value="Ricin_B-like_lectins"/>
</dbReference>
<evidence type="ECO:0000313" key="3">
    <source>
        <dbReference type="Proteomes" id="UP000294513"/>
    </source>
</evidence>
<proteinExistence type="predicted"/>
<dbReference type="EMBL" id="SMKU01000494">
    <property type="protein sequence ID" value="TDD63372.1"/>
    <property type="molecule type" value="Genomic_DNA"/>
</dbReference>
<reference evidence="2 3" key="1">
    <citation type="submission" date="2019-03" db="EMBL/GenBank/DDBJ databases">
        <title>Draft genome sequences of novel Actinobacteria.</title>
        <authorList>
            <person name="Sahin N."/>
            <person name="Ay H."/>
            <person name="Saygin H."/>
        </authorList>
    </citation>
    <scope>NUCLEOTIDE SEQUENCE [LARGE SCALE GENOMIC DNA]</scope>
    <source>
        <strain evidence="2 3">H3C3</strain>
    </source>
</reference>